<protein>
    <submittedName>
        <fullName evidence="2 3">Uncharacterized protein</fullName>
    </submittedName>
</protein>
<name>A0A2K1KAJ6_PHYPA</name>
<keyword evidence="4" id="KW-1185">Reference proteome</keyword>
<reference evidence="2 4" key="1">
    <citation type="journal article" date="2008" name="Science">
        <title>The Physcomitrella genome reveals evolutionary insights into the conquest of land by plants.</title>
        <authorList>
            <person name="Rensing S."/>
            <person name="Lang D."/>
            <person name="Zimmer A."/>
            <person name="Terry A."/>
            <person name="Salamov A."/>
            <person name="Shapiro H."/>
            <person name="Nishiyama T."/>
            <person name="Perroud P.-F."/>
            <person name="Lindquist E."/>
            <person name="Kamisugi Y."/>
            <person name="Tanahashi T."/>
            <person name="Sakakibara K."/>
            <person name="Fujita T."/>
            <person name="Oishi K."/>
            <person name="Shin-I T."/>
            <person name="Kuroki Y."/>
            <person name="Toyoda A."/>
            <person name="Suzuki Y."/>
            <person name="Hashimoto A."/>
            <person name="Yamaguchi K."/>
            <person name="Sugano A."/>
            <person name="Kohara Y."/>
            <person name="Fujiyama A."/>
            <person name="Anterola A."/>
            <person name="Aoki S."/>
            <person name="Ashton N."/>
            <person name="Barbazuk W.B."/>
            <person name="Barker E."/>
            <person name="Bennetzen J."/>
            <person name="Bezanilla M."/>
            <person name="Blankenship R."/>
            <person name="Cho S.H."/>
            <person name="Dutcher S."/>
            <person name="Estelle M."/>
            <person name="Fawcett J.A."/>
            <person name="Gundlach H."/>
            <person name="Hanada K."/>
            <person name="Heyl A."/>
            <person name="Hicks K.A."/>
            <person name="Hugh J."/>
            <person name="Lohr M."/>
            <person name="Mayer K."/>
            <person name="Melkozernov A."/>
            <person name="Murata T."/>
            <person name="Nelson D."/>
            <person name="Pils B."/>
            <person name="Prigge M."/>
            <person name="Reiss B."/>
            <person name="Renner T."/>
            <person name="Rombauts S."/>
            <person name="Rushton P."/>
            <person name="Sanderfoot A."/>
            <person name="Schween G."/>
            <person name="Shiu S.-H."/>
            <person name="Stueber K."/>
            <person name="Theodoulou F.L."/>
            <person name="Tu H."/>
            <person name="Van de Peer Y."/>
            <person name="Verrier P.J."/>
            <person name="Waters E."/>
            <person name="Wood A."/>
            <person name="Yang L."/>
            <person name="Cove D."/>
            <person name="Cuming A."/>
            <person name="Hasebe M."/>
            <person name="Lucas S."/>
            <person name="Mishler D.B."/>
            <person name="Reski R."/>
            <person name="Grigoriev I."/>
            <person name="Quatrano R.S."/>
            <person name="Boore J.L."/>
        </authorList>
    </citation>
    <scope>NUCLEOTIDE SEQUENCE [LARGE SCALE GENOMIC DNA]</scope>
    <source>
        <strain evidence="3 4">cv. Gransden 2004</strain>
    </source>
</reference>
<reference evidence="3" key="3">
    <citation type="submission" date="2020-12" db="UniProtKB">
        <authorList>
            <consortium name="EnsemblPlants"/>
        </authorList>
    </citation>
    <scope>IDENTIFICATION</scope>
</reference>
<dbReference type="AlphaFoldDB" id="A0A2K1KAJ6"/>
<evidence type="ECO:0000313" key="2">
    <source>
        <dbReference type="EMBL" id="PNR50800.1"/>
    </source>
</evidence>
<keyword evidence="1" id="KW-0812">Transmembrane</keyword>
<organism evidence="2">
    <name type="scientific">Physcomitrium patens</name>
    <name type="common">Spreading-leaved earth moss</name>
    <name type="synonym">Physcomitrella patens</name>
    <dbReference type="NCBI Taxonomy" id="3218"/>
    <lineage>
        <taxon>Eukaryota</taxon>
        <taxon>Viridiplantae</taxon>
        <taxon>Streptophyta</taxon>
        <taxon>Embryophyta</taxon>
        <taxon>Bryophyta</taxon>
        <taxon>Bryophytina</taxon>
        <taxon>Bryopsida</taxon>
        <taxon>Funariidae</taxon>
        <taxon>Funariales</taxon>
        <taxon>Funariaceae</taxon>
        <taxon>Physcomitrium</taxon>
    </lineage>
</organism>
<accession>A0A2K1KAJ6</accession>
<evidence type="ECO:0000313" key="3">
    <source>
        <dbReference type="EnsemblPlants" id="Pp3c7_5690V3.1"/>
    </source>
</evidence>
<evidence type="ECO:0000313" key="4">
    <source>
        <dbReference type="Proteomes" id="UP000006727"/>
    </source>
</evidence>
<gene>
    <name evidence="2" type="ORF">PHYPA_009986</name>
</gene>
<sequence>MLMQCYFLIQLAFAMTLAIMIFGVHLHDYVFSHSELYVTLS</sequence>
<evidence type="ECO:0000256" key="1">
    <source>
        <dbReference type="SAM" id="Phobius"/>
    </source>
</evidence>
<dbReference type="EnsemblPlants" id="Pp3c7_5690V3.1">
    <property type="protein sequence ID" value="Pp3c7_5690V3.1"/>
    <property type="gene ID" value="Pp3c7_5690"/>
</dbReference>
<keyword evidence="1" id="KW-0472">Membrane</keyword>
<feature type="transmembrane region" description="Helical" evidence="1">
    <location>
        <begin position="7"/>
        <end position="26"/>
    </location>
</feature>
<dbReference type="InParanoid" id="A0A2K1KAJ6"/>
<dbReference type="Gramene" id="Pp3c7_5690V3.1">
    <property type="protein sequence ID" value="Pp3c7_5690V3.1"/>
    <property type="gene ID" value="Pp3c7_5690"/>
</dbReference>
<dbReference type="EMBL" id="ABEU02000007">
    <property type="protein sequence ID" value="PNR50800.1"/>
    <property type="molecule type" value="Genomic_DNA"/>
</dbReference>
<keyword evidence="1" id="KW-1133">Transmembrane helix</keyword>
<proteinExistence type="predicted"/>
<reference evidence="2 4" key="2">
    <citation type="journal article" date="2018" name="Plant J.">
        <title>The Physcomitrella patens chromosome-scale assembly reveals moss genome structure and evolution.</title>
        <authorList>
            <person name="Lang D."/>
            <person name="Ullrich K.K."/>
            <person name="Murat F."/>
            <person name="Fuchs J."/>
            <person name="Jenkins J."/>
            <person name="Haas F.B."/>
            <person name="Piednoel M."/>
            <person name="Gundlach H."/>
            <person name="Van Bel M."/>
            <person name="Meyberg R."/>
            <person name="Vives C."/>
            <person name="Morata J."/>
            <person name="Symeonidi A."/>
            <person name="Hiss M."/>
            <person name="Muchero W."/>
            <person name="Kamisugi Y."/>
            <person name="Saleh O."/>
            <person name="Blanc G."/>
            <person name="Decker E.L."/>
            <person name="van Gessel N."/>
            <person name="Grimwood J."/>
            <person name="Hayes R.D."/>
            <person name="Graham S.W."/>
            <person name="Gunter L.E."/>
            <person name="McDaniel S.F."/>
            <person name="Hoernstein S.N.W."/>
            <person name="Larsson A."/>
            <person name="Li F.W."/>
            <person name="Perroud P.F."/>
            <person name="Phillips J."/>
            <person name="Ranjan P."/>
            <person name="Rokshar D.S."/>
            <person name="Rothfels C.J."/>
            <person name="Schneider L."/>
            <person name="Shu S."/>
            <person name="Stevenson D.W."/>
            <person name="Thummler F."/>
            <person name="Tillich M."/>
            <person name="Villarreal Aguilar J.C."/>
            <person name="Widiez T."/>
            <person name="Wong G.K."/>
            <person name="Wymore A."/>
            <person name="Zhang Y."/>
            <person name="Zimmer A.D."/>
            <person name="Quatrano R.S."/>
            <person name="Mayer K.F.X."/>
            <person name="Goodstein D."/>
            <person name="Casacuberta J.M."/>
            <person name="Vandepoele K."/>
            <person name="Reski R."/>
            <person name="Cuming A.C."/>
            <person name="Tuskan G.A."/>
            <person name="Maumus F."/>
            <person name="Salse J."/>
            <person name="Schmutz J."/>
            <person name="Rensing S.A."/>
        </authorList>
    </citation>
    <scope>NUCLEOTIDE SEQUENCE [LARGE SCALE GENOMIC DNA]</scope>
    <source>
        <strain evidence="3 4">cv. Gransden 2004</strain>
    </source>
</reference>
<dbReference type="Proteomes" id="UP000006727">
    <property type="component" value="Chromosome 7"/>
</dbReference>